<feature type="domain" description="Aminoglycoside phosphotransferase" evidence="1">
    <location>
        <begin position="37"/>
        <end position="259"/>
    </location>
</feature>
<dbReference type="AlphaFoldDB" id="A0A143PKX5"/>
<dbReference type="EMBL" id="CP015136">
    <property type="protein sequence ID" value="AMY09205.1"/>
    <property type="molecule type" value="Genomic_DNA"/>
</dbReference>
<dbReference type="KEGG" id="abac:LuPra_02418"/>
<dbReference type="Pfam" id="PF01636">
    <property type="entry name" value="APH"/>
    <property type="match status" value="1"/>
</dbReference>
<dbReference type="PANTHER" id="PTHR21310:SF42">
    <property type="entry name" value="BIFUNCTIONAL AAC_APH"/>
    <property type="match status" value="1"/>
</dbReference>
<reference evidence="2 3" key="1">
    <citation type="journal article" date="2016" name="Genome Announc.">
        <title>First Complete Genome Sequence of a Subdivision 6 Acidobacterium Strain.</title>
        <authorList>
            <person name="Huang S."/>
            <person name="Vieira S."/>
            <person name="Bunk B."/>
            <person name="Riedel T."/>
            <person name="Sproer C."/>
            <person name="Overmann J."/>
        </authorList>
    </citation>
    <scope>NUCLEOTIDE SEQUENCE [LARGE SCALE GENOMIC DNA]</scope>
    <source>
        <strain evidence="3">DSM 100886 HEG_-6_39</strain>
    </source>
</reference>
<dbReference type="SUPFAM" id="SSF56112">
    <property type="entry name" value="Protein kinase-like (PK-like)"/>
    <property type="match status" value="1"/>
</dbReference>
<reference evidence="3" key="2">
    <citation type="submission" date="2016-04" db="EMBL/GenBank/DDBJ databases">
        <title>First Complete Genome Sequence of a Subdivision 6 Acidobacterium.</title>
        <authorList>
            <person name="Huang S."/>
            <person name="Vieira S."/>
            <person name="Bunk B."/>
            <person name="Riedel T."/>
            <person name="Sproeer C."/>
            <person name="Overmann J."/>
        </authorList>
    </citation>
    <scope>NUCLEOTIDE SEQUENCE [LARGE SCALE GENOMIC DNA]</scope>
    <source>
        <strain evidence="3">DSM 100886 HEG_-6_39</strain>
    </source>
</reference>
<dbReference type="InterPro" id="IPR011009">
    <property type="entry name" value="Kinase-like_dom_sf"/>
</dbReference>
<dbReference type="InterPro" id="IPR051678">
    <property type="entry name" value="AGP_Transferase"/>
</dbReference>
<protein>
    <submittedName>
        <fullName evidence="2">Aminoglycoside phosphotransferase</fullName>
    </submittedName>
</protein>
<dbReference type="CDD" id="cd05155">
    <property type="entry name" value="APH_ChoK_like_1"/>
    <property type="match status" value="1"/>
</dbReference>
<organism evidence="2 3">
    <name type="scientific">Luteitalea pratensis</name>
    <dbReference type="NCBI Taxonomy" id="1855912"/>
    <lineage>
        <taxon>Bacteria</taxon>
        <taxon>Pseudomonadati</taxon>
        <taxon>Acidobacteriota</taxon>
        <taxon>Vicinamibacteria</taxon>
        <taxon>Vicinamibacterales</taxon>
        <taxon>Vicinamibacteraceae</taxon>
        <taxon>Luteitalea</taxon>
    </lineage>
</organism>
<dbReference type="PANTHER" id="PTHR21310">
    <property type="entry name" value="AMINOGLYCOSIDE PHOSPHOTRANSFERASE-RELATED-RELATED"/>
    <property type="match status" value="1"/>
</dbReference>
<evidence type="ECO:0000259" key="1">
    <source>
        <dbReference type="Pfam" id="PF01636"/>
    </source>
</evidence>
<dbReference type="GO" id="GO:0016740">
    <property type="term" value="F:transferase activity"/>
    <property type="evidence" value="ECO:0007669"/>
    <property type="project" value="UniProtKB-KW"/>
</dbReference>
<dbReference type="InterPro" id="IPR002575">
    <property type="entry name" value="Aminoglycoside_PTrfase"/>
</dbReference>
<sequence>MAIGTKPAADLIVDASLVHALLQEQHPDLAHLVPVKVSEGWDNAVFRLGDELAVRLPRRAASAPLIEYEQRWLPQLSLRLPVPVPVPVRVGVAGAMFGWSWSVVRWLPGESLLHAALPDPVATGAALERFSRALHQPAPADAPRNPWRGVPLEARTAALHQHLQQLDGVVDRAAVLSLWDRALSAPPWSGPPLWLHGDLHPGNLLVSDGSLSGVIDFGDLTSGDPATDLSLLWMLPRSIRSSFDAWTGEEPDALKTRARGWALALGLAYLTHSRDDPAMAALGQRTIDAALHEP</sequence>
<dbReference type="RefSeq" id="WP_110170970.1">
    <property type="nucleotide sequence ID" value="NZ_CP015136.1"/>
</dbReference>
<dbReference type="Gene3D" id="3.30.200.20">
    <property type="entry name" value="Phosphorylase Kinase, domain 1"/>
    <property type="match status" value="1"/>
</dbReference>
<proteinExistence type="predicted"/>
<keyword evidence="2" id="KW-0808">Transferase</keyword>
<accession>A0A143PKX5</accession>
<dbReference type="Gene3D" id="3.90.1200.10">
    <property type="match status" value="1"/>
</dbReference>
<dbReference type="OrthoDB" id="4030632at2"/>
<dbReference type="STRING" id="1855912.LuPra_02418"/>
<evidence type="ECO:0000313" key="3">
    <source>
        <dbReference type="Proteomes" id="UP000076079"/>
    </source>
</evidence>
<evidence type="ECO:0000313" key="2">
    <source>
        <dbReference type="EMBL" id="AMY09205.1"/>
    </source>
</evidence>
<dbReference type="Proteomes" id="UP000076079">
    <property type="component" value="Chromosome"/>
</dbReference>
<dbReference type="PATRIC" id="fig|1813736.3.peg.2540"/>
<gene>
    <name evidence="2" type="ORF">LuPra_02418</name>
</gene>
<name>A0A143PKX5_LUTPR</name>
<keyword evidence="3" id="KW-1185">Reference proteome</keyword>